<evidence type="ECO:0008006" key="3">
    <source>
        <dbReference type="Google" id="ProtNLM"/>
    </source>
</evidence>
<dbReference type="GO" id="GO:0016791">
    <property type="term" value="F:phosphatase activity"/>
    <property type="evidence" value="ECO:0007669"/>
    <property type="project" value="TreeGrafter"/>
</dbReference>
<sequence length="313" mass="34483">MKLLKGLAPLVERYDLFIIDQYGVLHNGTVAHPGAVDAFRRLLLEHGKTVVILSNTSRRACAVPKLLTSLGFTDAFHGAVTGGEAAWKYLKERHETMAKCALMTTNMQNNVVNRMTNPESMFHGLELEVVPIDQADFLLVEGSLQICYSDKPSEIIAIDFHTTGQMNDHIEAFIARGLERQLPLLCTNPDLVSIQQGGKTVHMGGKIAEMYAARGGQVLYFGKPLREHFEACMSLAQTTDRSRVVHIGDSMHHDIQGAVNTEIDSVFIAGGIHGEELAVKLGPGEPEMDASHLTAIFTRYGIEPTYVVPGFRW</sequence>
<gene>
    <name evidence="1" type="ORF">Poli38472_004278</name>
</gene>
<dbReference type="PANTHER" id="PTHR19288:SF90">
    <property type="entry name" value="OS08G0542600 PROTEIN"/>
    <property type="match status" value="1"/>
</dbReference>
<reference evidence="1" key="1">
    <citation type="submission" date="2019-03" db="EMBL/GenBank/DDBJ databases">
        <title>Long read genome sequence of the mycoparasitic Pythium oligandrum ATCC 38472 isolated from sugarbeet rhizosphere.</title>
        <authorList>
            <person name="Gaulin E."/>
        </authorList>
    </citation>
    <scope>NUCLEOTIDE SEQUENCE</scope>
    <source>
        <strain evidence="1">ATCC 38472_TT</strain>
    </source>
</reference>
<dbReference type="Gene3D" id="3.40.50.1000">
    <property type="entry name" value="HAD superfamily/HAD-like"/>
    <property type="match status" value="2"/>
</dbReference>
<dbReference type="Pfam" id="PF13242">
    <property type="entry name" value="Hydrolase_like"/>
    <property type="match status" value="1"/>
</dbReference>
<evidence type="ECO:0000313" key="1">
    <source>
        <dbReference type="EMBL" id="TMW66513.1"/>
    </source>
</evidence>
<dbReference type="AlphaFoldDB" id="A0A8K1CP86"/>
<evidence type="ECO:0000313" key="2">
    <source>
        <dbReference type="Proteomes" id="UP000794436"/>
    </source>
</evidence>
<dbReference type="InterPro" id="IPR006356">
    <property type="entry name" value="HAD-SF_hydro_IIA_hyp3"/>
</dbReference>
<protein>
    <recommendedName>
        <fullName evidence="3">TIGR01459 family HAD-type hydrolase</fullName>
    </recommendedName>
</protein>
<dbReference type="OrthoDB" id="426235at2759"/>
<dbReference type="InterPro" id="IPR023214">
    <property type="entry name" value="HAD_sf"/>
</dbReference>
<dbReference type="Pfam" id="PF13344">
    <property type="entry name" value="Hydrolase_6"/>
    <property type="match status" value="1"/>
</dbReference>
<organism evidence="1 2">
    <name type="scientific">Pythium oligandrum</name>
    <name type="common">Mycoparasitic fungus</name>
    <dbReference type="NCBI Taxonomy" id="41045"/>
    <lineage>
        <taxon>Eukaryota</taxon>
        <taxon>Sar</taxon>
        <taxon>Stramenopiles</taxon>
        <taxon>Oomycota</taxon>
        <taxon>Peronosporomycetes</taxon>
        <taxon>Pythiales</taxon>
        <taxon>Pythiaceae</taxon>
        <taxon>Pythium</taxon>
    </lineage>
</organism>
<dbReference type="Proteomes" id="UP000794436">
    <property type="component" value="Unassembled WGS sequence"/>
</dbReference>
<dbReference type="NCBIfam" id="TIGR01459">
    <property type="entry name" value="HAD-SF-IIA-hyp4"/>
    <property type="match status" value="1"/>
</dbReference>
<dbReference type="SUPFAM" id="SSF56784">
    <property type="entry name" value="HAD-like"/>
    <property type="match status" value="1"/>
</dbReference>
<name>A0A8K1CP86_PYTOL</name>
<dbReference type="PANTHER" id="PTHR19288">
    <property type="entry name" value="4-NITROPHENYLPHOSPHATASE-RELATED"/>
    <property type="match status" value="1"/>
</dbReference>
<dbReference type="GO" id="GO:0009507">
    <property type="term" value="C:chloroplast"/>
    <property type="evidence" value="ECO:0007669"/>
    <property type="project" value="TreeGrafter"/>
</dbReference>
<accession>A0A8K1CP86</accession>
<comment type="caution">
    <text evidence="1">The sequence shown here is derived from an EMBL/GenBank/DDBJ whole genome shotgun (WGS) entry which is preliminary data.</text>
</comment>
<dbReference type="EMBL" id="SPLM01000036">
    <property type="protein sequence ID" value="TMW66513.1"/>
    <property type="molecule type" value="Genomic_DNA"/>
</dbReference>
<proteinExistence type="predicted"/>
<dbReference type="InterPro" id="IPR036412">
    <property type="entry name" value="HAD-like_sf"/>
</dbReference>
<dbReference type="InterPro" id="IPR006357">
    <property type="entry name" value="HAD-SF_hydro_IIA"/>
</dbReference>
<keyword evidence="2" id="KW-1185">Reference proteome</keyword>